<reference evidence="2" key="2">
    <citation type="journal article" date="2021" name="Sci. Rep.">
        <title>The distribution of antibiotic resistance genes in chicken gut microbiota commensals.</title>
        <authorList>
            <person name="Juricova H."/>
            <person name="Matiasovicova J."/>
            <person name="Kubasova T."/>
            <person name="Cejkova D."/>
            <person name="Rychlik I."/>
        </authorList>
    </citation>
    <scope>NUCLEOTIDE SEQUENCE</scope>
    <source>
        <strain evidence="2">An824</strain>
    </source>
</reference>
<keyword evidence="3" id="KW-1185">Reference proteome</keyword>
<sequence length="252" mass="28781">MRITILQTDIKWACPEGNMMEAEALIGNAPTSDVYVLPEMWATGFVAKTPETAYDEASLEWMKTMAGKLDAALCGSLVAKEIDGSYRNRLYFVLPDGGFYYYDKHHLFTYGRENEHYTQGNKRVIAKYKNVRFMLQTCYDLRFPVWVRNNADYDAIIFTANWPQSRQNVWQILLRARAIENQCYVIGANRTGNDPQCTYIGNSAIIDAKGATLAQAKGHVAQAVTAEIDIRQLELFRLKFPVLNDRDLIRNN</sequence>
<dbReference type="PROSITE" id="PS50263">
    <property type="entry name" value="CN_HYDROLASE"/>
    <property type="match status" value="1"/>
</dbReference>
<dbReference type="PANTHER" id="PTHR47799:SF1">
    <property type="entry name" value="OMEGA-AMIDASE YAFV"/>
    <property type="match status" value="1"/>
</dbReference>
<dbReference type="InterPro" id="IPR036526">
    <property type="entry name" value="C-N_Hydrolase_sf"/>
</dbReference>
<evidence type="ECO:0000313" key="2">
    <source>
        <dbReference type="EMBL" id="MBM6672674.1"/>
    </source>
</evidence>
<dbReference type="RefSeq" id="WP_205103150.1">
    <property type="nucleotide sequence ID" value="NZ_JACJJG010000004.1"/>
</dbReference>
<dbReference type="InterPro" id="IPR003010">
    <property type="entry name" value="C-N_Hydrolase"/>
</dbReference>
<protein>
    <submittedName>
        <fullName evidence="2">Nitrilase family protein</fullName>
    </submittedName>
</protein>
<dbReference type="AlphaFoldDB" id="A0A938WRB0"/>
<dbReference type="Pfam" id="PF00795">
    <property type="entry name" value="CN_hydrolase"/>
    <property type="match status" value="1"/>
</dbReference>
<comment type="caution">
    <text evidence="2">The sequence shown here is derived from an EMBL/GenBank/DDBJ whole genome shotgun (WGS) entry which is preliminary data.</text>
</comment>
<reference evidence="2" key="1">
    <citation type="submission" date="2020-08" db="EMBL/GenBank/DDBJ databases">
        <authorList>
            <person name="Cejkova D."/>
            <person name="Kubasova T."/>
            <person name="Jahodarova E."/>
            <person name="Rychlik I."/>
        </authorList>
    </citation>
    <scope>NUCLEOTIDE SEQUENCE</scope>
    <source>
        <strain evidence="2">An824</strain>
    </source>
</reference>
<dbReference type="GO" id="GO:0050152">
    <property type="term" value="F:omega-amidase activity"/>
    <property type="evidence" value="ECO:0007669"/>
    <property type="project" value="TreeGrafter"/>
</dbReference>
<dbReference type="Gene3D" id="3.60.110.10">
    <property type="entry name" value="Carbon-nitrogen hydrolase"/>
    <property type="match status" value="1"/>
</dbReference>
<dbReference type="PANTHER" id="PTHR47799">
    <property type="entry name" value="OMEGA-AMIDASE YAFV"/>
    <property type="match status" value="1"/>
</dbReference>
<evidence type="ECO:0000259" key="1">
    <source>
        <dbReference type="PROSITE" id="PS50263"/>
    </source>
</evidence>
<feature type="domain" description="CN hydrolase" evidence="1">
    <location>
        <begin position="1"/>
        <end position="230"/>
    </location>
</feature>
<dbReference type="GO" id="GO:0106008">
    <property type="term" value="F:2-oxoglutaramate amidase activity"/>
    <property type="evidence" value="ECO:0007669"/>
    <property type="project" value="TreeGrafter"/>
</dbReference>
<organism evidence="2 3">
    <name type="scientific">Marseilla massiliensis</name>
    <dbReference type="NCBI Taxonomy" id="1841864"/>
    <lineage>
        <taxon>Bacteria</taxon>
        <taxon>Pseudomonadati</taxon>
        <taxon>Bacteroidota</taxon>
        <taxon>Bacteroidia</taxon>
        <taxon>Bacteroidales</taxon>
        <taxon>Prevotellaceae</taxon>
        <taxon>Marseilla</taxon>
    </lineage>
</organism>
<gene>
    <name evidence="2" type="ORF">H6A34_02095</name>
</gene>
<name>A0A938WRB0_9BACT</name>
<dbReference type="InterPro" id="IPR052737">
    <property type="entry name" value="Omega-amidase_YafV"/>
</dbReference>
<dbReference type="SUPFAM" id="SSF56317">
    <property type="entry name" value="Carbon-nitrogen hydrolase"/>
    <property type="match status" value="1"/>
</dbReference>
<proteinExistence type="predicted"/>
<dbReference type="EMBL" id="JACJJG010000004">
    <property type="protein sequence ID" value="MBM6672674.1"/>
    <property type="molecule type" value="Genomic_DNA"/>
</dbReference>
<dbReference type="Proteomes" id="UP000706891">
    <property type="component" value="Unassembled WGS sequence"/>
</dbReference>
<accession>A0A938WRB0</accession>
<evidence type="ECO:0000313" key="3">
    <source>
        <dbReference type="Proteomes" id="UP000706891"/>
    </source>
</evidence>